<protein>
    <recommendedName>
        <fullName evidence="2">Transcription factor TFIIIC triple barrel domain-containing protein</fullName>
    </recommendedName>
</protein>
<dbReference type="InterPro" id="IPR019481">
    <property type="entry name" value="TFIIIC_triple_barrel"/>
</dbReference>
<gene>
    <name evidence="3" type="ORF">BGZ97_005126</name>
</gene>
<name>A0A9P6RD83_9FUNG</name>
<proteinExistence type="predicted"/>
<dbReference type="Proteomes" id="UP000823405">
    <property type="component" value="Unassembled WGS sequence"/>
</dbReference>
<feature type="domain" description="Transcription factor TFIIIC triple barrel" evidence="2">
    <location>
        <begin position="22"/>
        <end position="123"/>
    </location>
</feature>
<evidence type="ECO:0000256" key="1">
    <source>
        <dbReference type="SAM" id="MobiDB-lite"/>
    </source>
</evidence>
<reference evidence="3" key="1">
    <citation type="journal article" date="2020" name="Fungal Divers.">
        <title>Resolving the Mortierellaceae phylogeny through synthesis of multi-gene phylogenetics and phylogenomics.</title>
        <authorList>
            <person name="Vandepol N."/>
            <person name="Liber J."/>
            <person name="Desiro A."/>
            <person name="Na H."/>
            <person name="Kennedy M."/>
            <person name="Barry K."/>
            <person name="Grigoriev I.V."/>
            <person name="Miller A.N."/>
            <person name="O'Donnell K."/>
            <person name="Stajich J.E."/>
            <person name="Bonito G."/>
        </authorList>
    </citation>
    <scope>NUCLEOTIDE SEQUENCE</scope>
    <source>
        <strain evidence="3">NVP60</strain>
    </source>
</reference>
<comment type="caution">
    <text evidence="3">The sequence shown here is derived from an EMBL/GenBank/DDBJ whole genome shotgun (WGS) entry which is preliminary data.</text>
</comment>
<dbReference type="OrthoDB" id="1877767at2759"/>
<evidence type="ECO:0000313" key="4">
    <source>
        <dbReference type="Proteomes" id="UP000823405"/>
    </source>
</evidence>
<organism evidence="3 4">
    <name type="scientific">Linnemannia gamsii</name>
    <dbReference type="NCBI Taxonomy" id="64522"/>
    <lineage>
        <taxon>Eukaryota</taxon>
        <taxon>Fungi</taxon>
        <taxon>Fungi incertae sedis</taxon>
        <taxon>Mucoromycota</taxon>
        <taxon>Mortierellomycotina</taxon>
        <taxon>Mortierellomycetes</taxon>
        <taxon>Mortierellales</taxon>
        <taxon>Mortierellaceae</taxon>
        <taxon>Linnemannia</taxon>
    </lineage>
</organism>
<keyword evidence="4" id="KW-1185">Reference proteome</keyword>
<dbReference type="Gene3D" id="2.60.40.4370">
    <property type="match status" value="1"/>
</dbReference>
<sequence length="246" mass="26803">MEVQEHAADLQQQDSQDWEWVEETEYIVLDFGGSNIDASDMDQLTTNGYSIIGLETGSPYFRCGARTFKGCIEENAFTEDLIFNMKVREDIEEGVEDNEEDNMDALDLLTIATKRVIFDPVELVRNESMAPVEIDVNVESNQPSGHDQQQNDADFKALMRGTSQSIWKAARQAAGMSTVAKRNRVVGTKTVVNKSLDTGVTTSRQATADSQGREASSAMAVPAGTSGSASATEISGASEEALMELD</sequence>
<dbReference type="Pfam" id="PF10419">
    <property type="entry name" value="TFIIIC_sub6"/>
    <property type="match status" value="1"/>
</dbReference>
<evidence type="ECO:0000259" key="2">
    <source>
        <dbReference type="Pfam" id="PF10419"/>
    </source>
</evidence>
<accession>A0A9P6RD83</accession>
<dbReference type="EMBL" id="JAAAIN010000234">
    <property type="protein sequence ID" value="KAG0317611.1"/>
    <property type="molecule type" value="Genomic_DNA"/>
</dbReference>
<dbReference type="AlphaFoldDB" id="A0A9P6RD83"/>
<evidence type="ECO:0000313" key="3">
    <source>
        <dbReference type="EMBL" id="KAG0317611.1"/>
    </source>
</evidence>
<feature type="compositionally biased region" description="Polar residues" evidence="1">
    <location>
        <begin position="225"/>
        <end position="235"/>
    </location>
</feature>
<feature type="region of interest" description="Disordered" evidence="1">
    <location>
        <begin position="197"/>
        <end position="246"/>
    </location>
</feature>
<feature type="compositionally biased region" description="Polar residues" evidence="1">
    <location>
        <begin position="197"/>
        <end position="214"/>
    </location>
</feature>